<proteinExistence type="predicted"/>
<dbReference type="Proteomes" id="UP000046373">
    <property type="component" value="Unassembled WGS sequence"/>
</dbReference>
<dbReference type="InterPro" id="IPR010982">
    <property type="entry name" value="Lambda_DNA-bd_dom_sf"/>
</dbReference>
<reference evidence="2 3" key="1">
    <citation type="submission" date="2014-08" db="EMBL/GenBank/DDBJ databases">
        <authorList>
            <person name="Moulin Lionel"/>
        </authorList>
    </citation>
    <scope>NUCLEOTIDE SEQUENCE [LARGE SCALE GENOMIC DNA]</scope>
</reference>
<dbReference type="CDD" id="cd00093">
    <property type="entry name" value="HTH_XRE"/>
    <property type="match status" value="1"/>
</dbReference>
<organism evidence="2 3">
    <name type="scientific">Mesorhizobium plurifarium</name>
    <dbReference type="NCBI Taxonomy" id="69974"/>
    <lineage>
        <taxon>Bacteria</taxon>
        <taxon>Pseudomonadati</taxon>
        <taxon>Pseudomonadota</taxon>
        <taxon>Alphaproteobacteria</taxon>
        <taxon>Hyphomicrobiales</taxon>
        <taxon>Phyllobacteriaceae</taxon>
        <taxon>Mesorhizobium</taxon>
    </lineage>
</organism>
<dbReference type="EMBL" id="CCNB01000026">
    <property type="protein sequence ID" value="CDX41283.1"/>
    <property type="molecule type" value="Genomic_DNA"/>
</dbReference>
<name>A0A090FBL5_MESPL</name>
<accession>A0A090FBL5</accession>
<gene>
    <name evidence="2" type="ORF">MPLDJ20_320085</name>
</gene>
<evidence type="ECO:0000256" key="1">
    <source>
        <dbReference type="SAM" id="MobiDB-lite"/>
    </source>
</evidence>
<dbReference type="GO" id="GO:0003677">
    <property type="term" value="F:DNA binding"/>
    <property type="evidence" value="ECO:0007669"/>
    <property type="project" value="InterPro"/>
</dbReference>
<feature type="compositionally biased region" description="Basic and acidic residues" evidence="1">
    <location>
        <begin position="119"/>
        <end position="131"/>
    </location>
</feature>
<protein>
    <submittedName>
        <fullName evidence="2">Uncharacterized protein</fullName>
    </submittedName>
</protein>
<dbReference type="SUPFAM" id="SSF47413">
    <property type="entry name" value="lambda repressor-like DNA-binding domains"/>
    <property type="match status" value="1"/>
</dbReference>
<feature type="region of interest" description="Disordered" evidence="1">
    <location>
        <begin position="110"/>
        <end position="131"/>
    </location>
</feature>
<dbReference type="AlphaFoldDB" id="A0A090FBL5"/>
<dbReference type="GeneID" id="31894105"/>
<evidence type="ECO:0000313" key="2">
    <source>
        <dbReference type="EMBL" id="CDX41283.1"/>
    </source>
</evidence>
<sequence length="131" mass="14267">MIAGRLRECLKSLRWDAGDLAQELGCSRTDATRWIEGRAPVPLAVAAWIEALAKAHRALPPPRLRQQISATHTTPAGAVVVHAFPAISQSRPHGVVLQPPYPRRHMLAGGLRPGTVGIHPKEDPDHEPRPL</sequence>
<evidence type="ECO:0000313" key="3">
    <source>
        <dbReference type="Proteomes" id="UP000046373"/>
    </source>
</evidence>
<dbReference type="InterPro" id="IPR001387">
    <property type="entry name" value="Cro/C1-type_HTH"/>
</dbReference>